<dbReference type="Proteomes" id="UP001215231">
    <property type="component" value="Chromosome"/>
</dbReference>
<gene>
    <name evidence="2" type="ORF">H3N35_15345</name>
</gene>
<reference evidence="2 3" key="1">
    <citation type="journal article" date="2022" name="Mar. Drugs">
        <title>Bioassay-Guided Fractionation Leads to the Detection of Cholic Acid Generated by the Rare Thalassomonas sp.</title>
        <authorList>
            <person name="Pheiffer F."/>
            <person name="Schneider Y.K."/>
            <person name="Hansen E.H."/>
            <person name="Andersen J.H."/>
            <person name="Isaksson J."/>
            <person name="Busche T."/>
            <person name="R C."/>
            <person name="Kalinowski J."/>
            <person name="Zyl L.V."/>
            <person name="Trindade M."/>
        </authorList>
    </citation>
    <scope>NUCLEOTIDE SEQUENCE [LARGE SCALE GENOMIC DNA]</scope>
    <source>
        <strain evidence="2 3">A5K-61T</strain>
    </source>
</reference>
<accession>A0ABY7V8L5</accession>
<dbReference type="RefSeq" id="WP_274049661.1">
    <property type="nucleotide sequence ID" value="NZ_CP059693.1"/>
</dbReference>
<protein>
    <submittedName>
        <fullName evidence="2">Universal stress protein</fullName>
    </submittedName>
</protein>
<evidence type="ECO:0000259" key="1">
    <source>
        <dbReference type="Pfam" id="PF00582"/>
    </source>
</evidence>
<organism evidence="2 3">
    <name type="scientific">Thalassomonas haliotis</name>
    <dbReference type="NCBI Taxonomy" id="485448"/>
    <lineage>
        <taxon>Bacteria</taxon>
        <taxon>Pseudomonadati</taxon>
        <taxon>Pseudomonadota</taxon>
        <taxon>Gammaproteobacteria</taxon>
        <taxon>Alteromonadales</taxon>
        <taxon>Colwelliaceae</taxon>
        <taxon>Thalassomonas</taxon>
    </lineage>
</organism>
<dbReference type="EMBL" id="CP059693">
    <property type="protein sequence ID" value="WDE09697.1"/>
    <property type="molecule type" value="Genomic_DNA"/>
</dbReference>
<evidence type="ECO:0000313" key="3">
    <source>
        <dbReference type="Proteomes" id="UP001215231"/>
    </source>
</evidence>
<evidence type="ECO:0000313" key="2">
    <source>
        <dbReference type="EMBL" id="WDE09697.1"/>
    </source>
</evidence>
<proteinExistence type="predicted"/>
<sequence length="287" mass="33143">MAKLHIIIENYSLSSAEIHKITLLQQAYDAELFWYVHAHDTMLDRLYFSTELASLWQSFTNNVKQTSHALEQSVQQHFKNSTLSYVHDKYWGKEVDKNAARQDLRIITRGEENLSHSVLQYINHSNAPLIILGKRPWGAKCKLVGAVDPFHSDDPKNTTDINVYKLTRRMAERLQSQEWKLLHAIYIPPLAISHTQELNLFHRERVYEFCREIQCPPKRMTFCGGNPEIAIEHYAQINKVDLIVLGSRKHGIIDKWLNGSTVEQLLKTPHLDILLTASHSAKNNPKS</sequence>
<name>A0ABY7V8L5_9GAMM</name>
<keyword evidence="3" id="KW-1185">Reference proteome</keyword>
<dbReference type="SUPFAM" id="SSF52402">
    <property type="entry name" value="Adenine nucleotide alpha hydrolases-like"/>
    <property type="match status" value="1"/>
</dbReference>
<dbReference type="Pfam" id="PF00582">
    <property type="entry name" value="Usp"/>
    <property type="match status" value="1"/>
</dbReference>
<dbReference type="CDD" id="cd00293">
    <property type="entry name" value="USP-like"/>
    <property type="match status" value="1"/>
</dbReference>
<dbReference type="InterPro" id="IPR006016">
    <property type="entry name" value="UspA"/>
</dbReference>
<dbReference type="Gene3D" id="3.40.50.12370">
    <property type="match status" value="1"/>
</dbReference>
<feature type="domain" description="UspA" evidence="1">
    <location>
        <begin position="207"/>
        <end position="274"/>
    </location>
</feature>